<evidence type="ECO:0000256" key="3">
    <source>
        <dbReference type="ARBA" id="ARBA00022603"/>
    </source>
</evidence>
<dbReference type="Gene3D" id="3.40.50.150">
    <property type="entry name" value="Vaccinia Virus protein VP39"/>
    <property type="match status" value="1"/>
</dbReference>
<dbReference type="InterPro" id="IPR029063">
    <property type="entry name" value="SAM-dependent_MTases_sf"/>
</dbReference>
<dbReference type="InterPro" id="IPR011610">
    <property type="entry name" value="SAM_mthyl_Trfase_ML2640-like"/>
</dbReference>
<dbReference type="PANTHER" id="PTHR43619">
    <property type="entry name" value="S-ADENOSYL-L-METHIONINE-DEPENDENT METHYLTRANSFERASE YKTD-RELATED"/>
    <property type="match status" value="1"/>
</dbReference>
<comment type="caution">
    <text evidence="8">The sequence shown here is derived from an EMBL/GenBank/DDBJ whole genome shotgun (WGS) entry which is preliminary data.</text>
</comment>
<dbReference type="SUPFAM" id="SSF53335">
    <property type="entry name" value="S-adenosyl-L-methionine-dependent methyltransferases"/>
    <property type="match status" value="1"/>
</dbReference>
<keyword evidence="9" id="KW-1185">Reference proteome</keyword>
<dbReference type="EMBL" id="BAABFB010000029">
    <property type="protein sequence ID" value="GAA4476594.1"/>
    <property type="molecule type" value="Genomic_DNA"/>
</dbReference>
<evidence type="ECO:0000256" key="4">
    <source>
        <dbReference type="ARBA" id="ARBA00022679"/>
    </source>
</evidence>
<dbReference type="Proteomes" id="UP001501183">
    <property type="component" value="Unassembled WGS sequence"/>
</dbReference>
<dbReference type="InterPro" id="IPR007213">
    <property type="entry name" value="Ppm1/Ppm2/Tcmp"/>
</dbReference>
<evidence type="ECO:0000256" key="6">
    <source>
        <dbReference type="RuleBase" id="RU362030"/>
    </source>
</evidence>
<keyword evidence="5 6" id="KW-0949">S-adenosyl-L-methionine</keyword>
<evidence type="ECO:0000256" key="2">
    <source>
        <dbReference type="ARBA" id="ARBA00008138"/>
    </source>
</evidence>
<accession>A0ABP8NWY7</accession>
<keyword evidence="4" id="KW-0808">Transferase</keyword>
<dbReference type="PANTHER" id="PTHR43619:SF2">
    <property type="entry name" value="S-ADENOSYL-L-METHIONINE-DEPENDENT METHYLTRANSFERASES SUPERFAMILY PROTEIN"/>
    <property type="match status" value="1"/>
</dbReference>
<sequence length="394" mass="42284">MHDLAHLGPLPLHVRGERHTEDVRQSRSAVCFGSRLGHDPVPPFRRQVVDAAVCLHCPRAGTAGMRGRTERSGLPAARSVDTIRGDTRSGGWTAISHADWDIVTGVGITALAVAAGRAVESGRGGLVTDPYAATFVAAAASPVPLPTSLDAADPDLRPVWDAMATYMGVRSRFFDEYLGAATAAGLPQVVLLAAGLDTRAYRLRWPPGTVVYELDAPKVLSFKDEVLAFADAVPTTERLAVDADLREDWPEALRERGFDVARPTVWLAEGLLPLLPNNAKDAVFTRVHELSAPASRLAAEHVDDVAAVVRTARFDEVRDRVGIDMAALWPDEDDYRPADWLTRHGWTVDVERSADVARRYGRTLDDAAGGDGSAGNPMGTSQLITARRGGGPIA</sequence>
<feature type="region of interest" description="Disordered" evidence="7">
    <location>
        <begin position="365"/>
        <end position="394"/>
    </location>
</feature>
<organism evidence="8 9">
    <name type="scientific">Rhodococcus olei</name>
    <dbReference type="NCBI Taxonomy" id="2161675"/>
    <lineage>
        <taxon>Bacteria</taxon>
        <taxon>Bacillati</taxon>
        <taxon>Actinomycetota</taxon>
        <taxon>Actinomycetes</taxon>
        <taxon>Mycobacteriales</taxon>
        <taxon>Nocardiaceae</taxon>
        <taxon>Rhodococcus</taxon>
    </lineage>
</organism>
<reference evidence="9" key="1">
    <citation type="journal article" date="2019" name="Int. J. Syst. Evol. Microbiol.">
        <title>The Global Catalogue of Microorganisms (GCM) 10K type strain sequencing project: providing services to taxonomists for standard genome sequencing and annotation.</title>
        <authorList>
            <consortium name="The Broad Institute Genomics Platform"/>
            <consortium name="The Broad Institute Genome Sequencing Center for Infectious Disease"/>
            <person name="Wu L."/>
            <person name="Ma J."/>
        </authorList>
    </citation>
    <scope>NUCLEOTIDE SEQUENCE [LARGE SCALE GENOMIC DNA]</scope>
    <source>
        <strain evidence="9">JCM 32206</strain>
    </source>
</reference>
<evidence type="ECO:0000256" key="5">
    <source>
        <dbReference type="ARBA" id="ARBA00022691"/>
    </source>
</evidence>
<dbReference type="NCBIfam" id="TIGR00027">
    <property type="entry name" value="mthyl_TIGR00027"/>
    <property type="match status" value="1"/>
</dbReference>
<dbReference type="Pfam" id="PF04072">
    <property type="entry name" value="LCM"/>
    <property type="match status" value="1"/>
</dbReference>
<evidence type="ECO:0000313" key="9">
    <source>
        <dbReference type="Proteomes" id="UP001501183"/>
    </source>
</evidence>
<name>A0ABP8NWY7_9NOCA</name>
<dbReference type="EC" id="2.1.1.-" evidence="6"/>
<proteinExistence type="inferred from homology"/>
<evidence type="ECO:0000256" key="1">
    <source>
        <dbReference type="ARBA" id="ARBA00003907"/>
    </source>
</evidence>
<evidence type="ECO:0000313" key="8">
    <source>
        <dbReference type="EMBL" id="GAA4476594.1"/>
    </source>
</evidence>
<comment type="function">
    <text evidence="1 6">Exhibits S-adenosyl-L-methionine-dependent methyltransferase activity.</text>
</comment>
<protein>
    <recommendedName>
        <fullName evidence="6">S-adenosyl-L-methionine-dependent methyltransferase</fullName>
        <ecNumber evidence="6">2.1.1.-</ecNumber>
    </recommendedName>
</protein>
<keyword evidence="3 6" id="KW-0489">Methyltransferase</keyword>
<comment type="similarity">
    <text evidence="2 6">Belongs to the UPF0677 family.</text>
</comment>
<evidence type="ECO:0000256" key="7">
    <source>
        <dbReference type="SAM" id="MobiDB-lite"/>
    </source>
</evidence>
<gene>
    <name evidence="8" type="ORF">GCM10023094_16820</name>
</gene>